<name>A0AAV9RMN4_9TELE</name>
<reference evidence="2 3" key="1">
    <citation type="submission" date="2021-06" db="EMBL/GenBank/DDBJ databases">
        <authorList>
            <person name="Palmer J.M."/>
        </authorList>
    </citation>
    <scope>NUCLEOTIDE SEQUENCE [LARGE SCALE GENOMIC DNA]</scope>
    <source>
        <strain evidence="2 3">MEX-2019</strain>
        <tissue evidence="2">Muscle</tissue>
    </source>
</reference>
<gene>
    <name evidence="2" type="ORF">CRENBAI_009337</name>
</gene>
<protein>
    <submittedName>
        <fullName evidence="2">Uncharacterized protein</fullName>
    </submittedName>
</protein>
<feature type="compositionally biased region" description="Polar residues" evidence="1">
    <location>
        <begin position="16"/>
        <end position="26"/>
    </location>
</feature>
<feature type="region of interest" description="Disordered" evidence="1">
    <location>
        <begin position="146"/>
        <end position="189"/>
    </location>
</feature>
<accession>A0AAV9RMN4</accession>
<dbReference type="Proteomes" id="UP001311232">
    <property type="component" value="Unassembled WGS sequence"/>
</dbReference>
<comment type="caution">
    <text evidence="2">The sequence shown here is derived from an EMBL/GenBank/DDBJ whole genome shotgun (WGS) entry which is preliminary data.</text>
</comment>
<feature type="region of interest" description="Disordered" evidence="1">
    <location>
        <begin position="1"/>
        <end position="27"/>
    </location>
</feature>
<proteinExistence type="predicted"/>
<sequence length="254" mass="28144">MLDHNAQLHVGEEQTQHISTNTSDQLASMGGRPMTGWFTDTLRDPRFPVKSSPLQTAWSKLGHQQNNDPKHSWSTEWLKKRRELCRTEASMEGGVDQKFSKQLRKFWKLLDQGVPTGTSSSCGDRATVGPTGLGHQELLVIPESLPNQPWASSQSQNSDLLPPHPPGSVCSVGPQSQQHHRQSAGFQPRGRDPVSFPVCVCVPTRPFLLQNRPGCGHCTPSDPDFNPIRVQIMGLTPAQPLHPELNQNTEAQWS</sequence>
<keyword evidence="3" id="KW-1185">Reference proteome</keyword>
<dbReference type="EMBL" id="JAHHUM010001624">
    <property type="protein sequence ID" value="KAK5610210.1"/>
    <property type="molecule type" value="Genomic_DNA"/>
</dbReference>
<organism evidence="2 3">
    <name type="scientific">Crenichthys baileyi</name>
    <name type="common">White River springfish</name>
    <dbReference type="NCBI Taxonomy" id="28760"/>
    <lineage>
        <taxon>Eukaryota</taxon>
        <taxon>Metazoa</taxon>
        <taxon>Chordata</taxon>
        <taxon>Craniata</taxon>
        <taxon>Vertebrata</taxon>
        <taxon>Euteleostomi</taxon>
        <taxon>Actinopterygii</taxon>
        <taxon>Neopterygii</taxon>
        <taxon>Teleostei</taxon>
        <taxon>Neoteleostei</taxon>
        <taxon>Acanthomorphata</taxon>
        <taxon>Ovalentaria</taxon>
        <taxon>Atherinomorphae</taxon>
        <taxon>Cyprinodontiformes</taxon>
        <taxon>Goodeidae</taxon>
        <taxon>Crenichthys</taxon>
    </lineage>
</organism>
<evidence type="ECO:0000313" key="3">
    <source>
        <dbReference type="Proteomes" id="UP001311232"/>
    </source>
</evidence>
<feature type="compositionally biased region" description="Polar residues" evidence="1">
    <location>
        <begin position="146"/>
        <end position="159"/>
    </location>
</feature>
<evidence type="ECO:0000313" key="2">
    <source>
        <dbReference type="EMBL" id="KAK5610210.1"/>
    </source>
</evidence>
<evidence type="ECO:0000256" key="1">
    <source>
        <dbReference type="SAM" id="MobiDB-lite"/>
    </source>
</evidence>
<dbReference type="AlphaFoldDB" id="A0AAV9RMN4"/>